<accession>A0A9P7TRX8</accession>
<evidence type="ECO:0000313" key="1">
    <source>
        <dbReference type="EMBL" id="KAG6106331.1"/>
    </source>
</evidence>
<gene>
    <name evidence="1" type="ORF">E4U13_007502</name>
</gene>
<dbReference type="Proteomes" id="UP000732380">
    <property type="component" value="Unassembled WGS sequence"/>
</dbReference>
<evidence type="ECO:0000313" key="2">
    <source>
        <dbReference type="Proteomes" id="UP000732380"/>
    </source>
</evidence>
<organism evidence="1 2">
    <name type="scientific">Claviceps humidiphila</name>
    <dbReference type="NCBI Taxonomy" id="1294629"/>
    <lineage>
        <taxon>Eukaryota</taxon>
        <taxon>Fungi</taxon>
        <taxon>Dikarya</taxon>
        <taxon>Ascomycota</taxon>
        <taxon>Pezizomycotina</taxon>
        <taxon>Sordariomycetes</taxon>
        <taxon>Hypocreomycetidae</taxon>
        <taxon>Hypocreales</taxon>
        <taxon>Clavicipitaceae</taxon>
        <taxon>Claviceps</taxon>
    </lineage>
</organism>
<sequence>MVASQRYTIRDTPAEDIIVHATATHTTTILAAEIEVLRDFAAAYTRGEHDWNVIAPYGDVQPIGIILVRASQHTSNYTPLGLGTTSYLGDRSSAN</sequence>
<protein>
    <submittedName>
        <fullName evidence="1">Uncharacterized protein</fullName>
    </submittedName>
</protein>
<name>A0A9P7TRX8_9HYPO</name>
<proteinExistence type="predicted"/>
<reference evidence="1 2" key="1">
    <citation type="journal article" date="2020" name="bioRxiv">
        <title>Whole genome comparisons of ergot fungi reveals the divergence and evolution of species within the genus Claviceps are the result of varying mechanisms driving genome evolution and host range expansion.</title>
        <authorList>
            <person name="Wyka S.A."/>
            <person name="Mondo S.J."/>
            <person name="Liu M."/>
            <person name="Dettman J."/>
            <person name="Nalam V."/>
            <person name="Broders K.D."/>
        </authorList>
    </citation>
    <scope>NUCLEOTIDE SEQUENCE [LARGE SCALE GENOMIC DNA]</scope>
    <source>
        <strain evidence="1 2">LM576</strain>
    </source>
</reference>
<dbReference type="AlphaFoldDB" id="A0A9P7TRX8"/>
<dbReference type="EMBL" id="SRQM01000743">
    <property type="protein sequence ID" value="KAG6106331.1"/>
    <property type="molecule type" value="Genomic_DNA"/>
</dbReference>
<keyword evidence="2" id="KW-1185">Reference proteome</keyword>
<comment type="caution">
    <text evidence="1">The sequence shown here is derived from an EMBL/GenBank/DDBJ whole genome shotgun (WGS) entry which is preliminary data.</text>
</comment>